<protein>
    <submittedName>
        <fullName evidence="2">Tryptophan dimethylallyltransferase</fullName>
    </submittedName>
</protein>
<gene>
    <name evidence="2" type="ORF">B1813_13000</name>
</gene>
<dbReference type="GO" id="GO:0016765">
    <property type="term" value="F:transferase activity, transferring alkyl or aryl (other than methyl) groups"/>
    <property type="evidence" value="ECO:0007669"/>
    <property type="project" value="InterPro"/>
</dbReference>
<evidence type="ECO:0000313" key="2">
    <source>
        <dbReference type="EMBL" id="OQO93257.1"/>
    </source>
</evidence>
<keyword evidence="3" id="KW-1185">Reference proteome</keyword>
<dbReference type="Pfam" id="PF11991">
    <property type="entry name" value="Trp_DMAT"/>
    <property type="match status" value="1"/>
</dbReference>
<dbReference type="Proteomes" id="UP000192591">
    <property type="component" value="Unassembled WGS sequence"/>
</dbReference>
<evidence type="ECO:0000256" key="1">
    <source>
        <dbReference type="ARBA" id="ARBA00022679"/>
    </source>
</evidence>
<dbReference type="AlphaFoldDB" id="A0A1V9A7Y9"/>
<accession>A0A1V9A7Y9</accession>
<dbReference type="GO" id="GO:0009820">
    <property type="term" value="P:alkaloid metabolic process"/>
    <property type="evidence" value="ECO:0007669"/>
    <property type="project" value="InterPro"/>
</dbReference>
<sequence>MKNETTTLFDHTSRQLRALCAEAGFPPNDDTPVDMLSELLDAAGHRRLGDGPAWPSDVADDATPVEFSVALDDTGDRAVRVLGETLAERPGLSSNVEQAQRFLRRMSERFGIPTDRFDAVSDLFLPEQPRGHFAFWYSMIFRPGATPKLKIYFNPAVRGEGRAAELVAEGFRRLGMEDAYAAATEHSVLRGDADRFTFFAVDLDDSPLSRVKLYISHHDATADTVVRASEAVDGLDRDGIREFCGLLGGDTTVFAGRPLVSSYSFVEGDPKRPGNYSIYLPIRDYVSDDARARARVAEFLHRRGIDASGLDRAIRAISDRPLDAGRGLLAHVSLRLGQFGTGTTIYLSSEGYDVLPPRVDAVAGCASVGS</sequence>
<proteinExistence type="predicted"/>
<dbReference type="SFLD" id="SFLDG01162">
    <property type="entry name" value="I"/>
    <property type="match status" value="1"/>
</dbReference>
<dbReference type="PANTHER" id="PTHR40627:SF4">
    <property type="entry name" value="PRENYLTRANSFERASE ASQH1-RELATED"/>
    <property type="match status" value="1"/>
</dbReference>
<comment type="caution">
    <text evidence="2">The sequence shown here is derived from an EMBL/GenBank/DDBJ whole genome shotgun (WGS) entry which is preliminary data.</text>
</comment>
<dbReference type="STRING" id="1962155.B1813_13000"/>
<dbReference type="InterPro" id="IPR033964">
    <property type="entry name" value="ABBA"/>
</dbReference>
<dbReference type="PANTHER" id="PTHR40627">
    <property type="entry name" value="INDOLE PRENYLTRANSFERASE TDIB-RELATED"/>
    <property type="match status" value="1"/>
</dbReference>
<reference evidence="2 3" key="1">
    <citation type="submission" date="2017-02" db="EMBL/GenBank/DDBJ databases">
        <title>Draft genome of Saccharomonospora sp. 154.</title>
        <authorList>
            <person name="Alonso-Carmona G.S."/>
            <person name="De La Haba R."/>
            <person name="Vera-Gargallo B."/>
            <person name="Sandoval-Trujillo A.H."/>
            <person name="Ramirez-Duran N."/>
            <person name="Ventosa A."/>
        </authorList>
    </citation>
    <scope>NUCLEOTIDE SEQUENCE [LARGE SCALE GENOMIC DNA]</scope>
    <source>
        <strain evidence="2 3">LRS4.154</strain>
    </source>
</reference>
<dbReference type="InterPro" id="IPR017795">
    <property type="entry name" value="ABBA_NscD-like"/>
</dbReference>
<dbReference type="SFLD" id="SFLDS00036">
    <property type="entry name" value="Aromatic_Prenyltransferase"/>
    <property type="match status" value="1"/>
</dbReference>
<dbReference type="EMBL" id="MWIH01000005">
    <property type="protein sequence ID" value="OQO93257.1"/>
    <property type="molecule type" value="Genomic_DNA"/>
</dbReference>
<name>A0A1V9A7Y9_SACPI</name>
<keyword evidence="1 2" id="KW-0808">Transferase</keyword>
<evidence type="ECO:0000313" key="3">
    <source>
        <dbReference type="Proteomes" id="UP000192591"/>
    </source>
</evidence>
<organism evidence="2 3">
    <name type="scientific">Saccharomonospora piscinae</name>
    <dbReference type="NCBI Taxonomy" id="687388"/>
    <lineage>
        <taxon>Bacteria</taxon>
        <taxon>Bacillati</taxon>
        <taxon>Actinomycetota</taxon>
        <taxon>Actinomycetes</taxon>
        <taxon>Pseudonocardiales</taxon>
        <taxon>Pseudonocardiaceae</taxon>
        <taxon>Saccharomonospora</taxon>
    </lineage>
</organism>
<dbReference type="RefSeq" id="WP_244231264.1">
    <property type="nucleotide sequence ID" value="NZ_MWIH01000005.1"/>
</dbReference>